<proteinExistence type="predicted"/>
<dbReference type="OrthoDB" id="9787283at2"/>
<dbReference type="SUPFAM" id="SSF53850">
    <property type="entry name" value="Periplasmic binding protein-like II"/>
    <property type="match status" value="1"/>
</dbReference>
<organism evidence="4 5">
    <name type="scientific">Paenibacillus typhae</name>
    <dbReference type="NCBI Taxonomy" id="1174501"/>
    <lineage>
        <taxon>Bacteria</taxon>
        <taxon>Bacillati</taxon>
        <taxon>Bacillota</taxon>
        <taxon>Bacilli</taxon>
        <taxon>Bacillales</taxon>
        <taxon>Paenibacillaceae</taxon>
        <taxon>Paenibacillus</taxon>
    </lineage>
</organism>
<feature type="region of interest" description="Disordered" evidence="2">
    <location>
        <begin position="26"/>
        <end position="45"/>
    </location>
</feature>
<dbReference type="PROSITE" id="PS51257">
    <property type="entry name" value="PROKAR_LIPOPROTEIN"/>
    <property type="match status" value="1"/>
</dbReference>
<evidence type="ECO:0000313" key="5">
    <source>
        <dbReference type="Proteomes" id="UP000199050"/>
    </source>
</evidence>
<dbReference type="PANTHER" id="PTHR43649">
    <property type="entry name" value="ARABINOSE-BINDING PROTEIN-RELATED"/>
    <property type="match status" value="1"/>
</dbReference>
<evidence type="ECO:0000313" key="4">
    <source>
        <dbReference type="EMBL" id="SDJ93099.1"/>
    </source>
</evidence>
<name>A0A1G8XRB1_9BACL</name>
<protein>
    <submittedName>
        <fullName evidence="4">Carbohydrate ABC transporter substrate-binding protein, CUT1 family</fullName>
    </submittedName>
</protein>
<dbReference type="EMBL" id="FNDX01000027">
    <property type="protein sequence ID" value="SDJ93099.1"/>
    <property type="molecule type" value="Genomic_DNA"/>
</dbReference>
<dbReference type="CDD" id="cd13583">
    <property type="entry name" value="PBP2_AlgQ_like_4"/>
    <property type="match status" value="1"/>
</dbReference>
<reference evidence="5" key="1">
    <citation type="submission" date="2016-10" db="EMBL/GenBank/DDBJ databases">
        <authorList>
            <person name="Varghese N."/>
            <person name="Submissions S."/>
        </authorList>
    </citation>
    <scope>NUCLEOTIDE SEQUENCE [LARGE SCALE GENOMIC DNA]</scope>
    <source>
        <strain evidence="5">CGMCC 1.11012</strain>
    </source>
</reference>
<feature type="chain" id="PRO_5011638219" evidence="3">
    <location>
        <begin position="30"/>
        <end position="560"/>
    </location>
</feature>
<sequence>MKFTKSVGMGMMALLLVVSTACSSGNNGAANTDKPEATKSANAGASNAEAGAAEAYTFGEGQTFHSNEPVSYSMMYSDHENYPYKADWRLWSAIQEKTNVTFDLSITARTEYENQKSLLVNSGDAPYIIPKTYDESAFVASGQIVPVSDWVQYMPNYSKAVKDWGMEEDLKMKLRDDGKYYLLPGMWEIAGGGYSYIIRKDIFEAAGVDVEGEQGNWTYEEFAAALKKVKDFTGSPYVISDQFKGESALNIAAVQYGVTAGWGISNGLTFDQDKQQFAFADNSDDFKSFVGYFNKLVTDGILDPETFTQEDDAAQAKFFKGDTYAISGVYQVLADFKSKMQDPNAELYMITQPGGPKGKLQIENSRLENGIMISQNALDDLGEEGFIKMLRFIDWFWYSNEGQMLSLWGVEGETYTLDADGNVVLNPDIYYNGMNEGAPKQLNVDYGFAGGMFAYGGSEKLRLSKMTEGERDFMTRIQETREARKLIPPIMATAEESEQMKLISTPLMDYVKTMTLKFVTGQESLDNWDNYKAQVEANGSTRYTEMANEIFAKTKSLLGY</sequence>
<dbReference type="RefSeq" id="WP_090716726.1">
    <property type="nucleotide sequence ID" value="NZ_CBCSKY010000015.1"/>
</dbReference>
<dbReference type="AlphaFoldDB" id="A0A1G8XRB1"/>
<feature type="signal peptide" evidence="3">
    <location>
        <begin position="1"/>
        <end position="29"/>
    </location>
</feature>
<gene>
    <name evidence="4" type="ORF">SAMN05216192_12729</name>
</gene>
<dbReference type="STRING" id="1174501.SAMN05216192_12729"/>
<keyword evidence="5" id="KW-1185">Reference proteome</keyword>
<evidence type="ECO:0000256" key="1">
    <source>
        <dbReference type="ARBA" id="ARBA00022729"/>
    </source>
</evidence>
<dbReference type="Gene3D" id="3.40.190.10">
    <property type="entry name" value="Periplasmic binding protein-like II"/>
    <property type="match status" value="2"/>
</dbReference>
<evidence type="ECO:0000256" key="2">
    <source>
        <dbReference type="SAM" id="MobiDB-lite"/>
    </source>
</evidence>
<dbReference type="Proteomes" id="UP000199050">
    <property type="component" value="Unassembled WGS sequence"/>
</dbReference>
<evidence type="ECO:0000256" key="3">
    <source>
        <dbReference type="SAM" id="SignalP"/>
    </source>
</evidence>
<dbReference type="PANTHER" id="PTHR43649:SF33">
    <property type="entry name" value="POLYGALACTURONAN_RHAMNOGALACTURONAN-BINDING PROTEIN YTCQ"/>
    <property type="match status" value="1"/>
</dbReference>
<dbReference type="InterPro" id="IPR050490">
    <property type="entry name" value="Bact_solute-bd_prot1"/>
</dbReference>
<accession>A0A1G8XRB1</accession>
<keyword evidence="1 3" id="KW-0732">Signal</keyword>